<comment type="similarity">
    <text evidence="1 5">Belongs to the glycosyl hydrolase 43 family.</text>
</comment>
<dbReference type="CDD" id="cd18820">
    <property type="entry name" value="GH43_LbAraf43-like"/>
    <property type="match status" value="1"/>
</dbReference>
<gene>
    <name evidence="7" type="ORF">PC9H_010639</name>
</gene>
<evidence type="ECO:0000256" key="3">
    <source>
        <dbReference type="ARBA" id="ARBA00022801"/>
    </source>
</evidence>
<evidence type="ECO:0000256" key="6">
    <source>
        <dbReference type="SAM" id="SignalP"/>
    </source>
</evidence>
<protein>
    <recommendedName>
        <fullName evidence="9">Glycoside hydrolase family 43 protein</fullName>
    </recommendedName>
</protein>
<keyword evidence="3 5" id="KW-0378">Hydrolase</keyword>
<sequence>MLVFSLFSLYYLLIGLASATVLPGTNTTLEARAGTFSNPLNQNRGADPCMRFINGRYFLTSTQNTNIQMRSATTIESLKTASPSVIFSDSTSGRNFDFWAPEFWFLNGRWYIYYAVAGNGDDNTHRLHVLQGGTDANNPMSGSYTYVNSLIPSNFNAWAVDGSILQLDSRLYFIFSGKTTAAQWTQCTYIAPMSSPTALSGPAVQISCPNLSWEIAATPVQEGPEAITVGGVTHIVYSASHCSTDDYQLGMLTLRTGADPLVASSWTKVNFWDPASVRIADRSSSPPSTCPFAQILRTPIPSLHATTQRKCTDRDIMAIYDPDSPSPTMISFMFQKDNQWMFAYHAKSAPGQGCGDLRTTRVQPFQIVGGSTPSFPAAVGTGVAVAEP</sequence>
<keyword evidence="4 5" id="KW-0326">Glycosidase</keyword>
<evidence type="ECO:0000256" key="4">
    <source>
        <dbReference type="ARBA" id="ARBA00023295"/>
    </source>
</evidence>
<dbReference type="GeneID" id="59380457"/>
<reference evidence="7" key="1">
    <citation type="submission" date="2019-07" db="EMBL/GenBank/DDBJ databases">
        <authorList>
            <person name="Palmer J.M."/>
        </authorList>
    </citation>
    <scope>NUCLEOTIDE SEQUENCE</scope>
    <source>
        <strain evidence="7">PC9</strain>
    </source>
</reference>
<dbReference type="EMBL" id="JACETU010000008">
    <property type="protein sequence ID" value="KAF7422483.1"/>
    <property type="molecule type" value="Genomic_DNA"/>
</dbReference>
<dbReference type="PANTHER" id="PTHR43817:SF1">
    <property type="entry name" value="HYDROLASE, FAMILY 43, PUTATIVE (AFU_ORTHOLOGUE AFUA_3G01660)-RELATED"/>
    <property type="match status" value="1"/>
</dbReference>
<evidence type="ECO:0000256" key="5">
    <source>
        <dbReference type="RuleBase" id="RU361187"/>
    </source>
</evidence>
<dbReference type="GO" id="GO:0004553">
    <property type="term" value="F:hydrolase activity, hydrolyzing O-glycosyl compounds"/>
    <property type="evidence" value="ECO:0007669"/>
    <property type="project" value="InterPro"/>
</dbReference>
<dbReference type="Pfam" id="PF04616">
    <property type="entry name" value="Glyco_hydro_43"/>
    <property type="match status" value="1"/>
</dbReference>
<dbReference type="Gene3D" id="2.115.10.20">
    <property type="entry name" value="Glycosyl hydrolase domain, family 43"/>
    <property type="match status" value="1"/>
</dbReference>
<evidence type="ECO:0000256" key="2">
    <source>
        <dbReference type="ARBA" id="ARBA00022729"/>
    </source>
</evidence>
<evidence type="ECO:0000256" key="1">
    <source>
        <dbReference type="ARBA" id="ARBA00009865"/>
    </source>
</evidence>
<organism evidence="7 8">
    <name type="scientific">Pleurotus ostreatus</name>
    <name type="common">Oyster mushroom</name>
    <name type="synonym">White-rot fungus</name>
    <dbReference type="NCBI Taxonomy" id="5322"/>
    <lineage>
        <taxon>Eukaryota</taxon>
        <taxon>Fungi</taxon>
        <taxon>Dikarya</taxon>
        <taxon>Basidiomycota</taxon>
        <taxon>Agaricomycotina</taxon>
        <taxon>Agaricomycetes</taxon>
        <taxon>Agaricomycetidae</taxon>
        <taxon>Agaricales</taxon>
        <taxon>Pleurotineae</taxon>
        <taxon>Pleurotaceae</taxon>
        <taxon>Pleurotus</taxon>
    </lineage>
</organism>
<evidence type="ECO:0008006" key="9">
    <source>
        <dbReference type="Google" id="ProtNLM"/>
    </source>
</evidence>
<dbReference type="PANTHER" id="PTHR43817">
    <property type="entry name" value="GLYCOSYL HYDROLASE"/>
    <property type="match status" value="1"/>
</dbReference>
<proteinExistence type="inferred from homology"/>
<keyword evidence="2 6" id="KW-0732">Signal</keyword>
<dbReference type="VEuPathDB" id="FungiDB:PC9H_010639"/>
<dbReference type="InterPro" id="IPR023296">
    <property type="entry name" value="Glyco_hydro_beta-prop_sf"/>
</dbReference>
<dbReference type="OrthoDB" id="272289at2759"/>
<dbReference type="RefSeq" id="XP_036627515.1">
    <property type="nucleotide sequence ID" value="XM_036780132.1"/>
</dbReference>
<name>A0A8H6ZPU4_PLEOS</name>
<dbReference type="GO" id="GO:0005975">
    <property type="term" value="P:carbohydrate metabolic process"/>
    <property type="evidence" value="ECO:0007669"/>
    <property type="project" value="InterPro"/>
</dbReference>
<evidence type="ECO:0000313" key="7">
    <source>
        <dbReference type="EMBL" id="KAF7422483.1"/>
    </source>
</evidence>
<comment type="caution">
    <text evidence="7">The sequence shown here is derived from an EMBL/GenBank/DDBJ whole genome shotgun (WGS) entry which is preliminary data.</text>
</comment>
<dbReference type="InterPro" id="IPR006710">
    <property type="entry name" value="Glyco_hydro_43"/>
</dbReference>
<feature type="signal peptide" evidence="6">
    <location>
        <begin position="1"/>
        <end position="19"/>
    </location>
</feature>
<dbReference type="Proteomes" id="UP000623687">
    <property type="component" value="Unassembled WGS sequence"/>
</dbReference>
<dbReference type="SUPFAM" id="SSF75005">
    <property type="entry name" value="Arabinanase/levansucrase/invertase"/>
    <property type="match status" value="1"/>
</dbReference>
<evidence type="ECO:0000313" key="8">
    <source>
        <dbReference type="Proteomes" id="UP000623687"/>
    </source>
</evidence>
<keyword evidence="8" id="KW-1185">Reference proteome</keyword>
<accession>A0A8H6ZPU4</accession>
<dbReference type="AlphaFoldDB" id="A0A8H6ZPU4"/>
<feature type="chain" id="PRO_5034108164" description="Glycoside hydrolase family 43 protein" evidence="6">
    <location>
        <begin position="20"/>
        <end position="388"/>
    </location>
</feature>